<dbReference type="GO" id="GO:0031124">
    <property type="term" value="P:mRNA 3'-end processing"/>
    <property type="evidence" value="ECO:0007669"/>
    <property type="project" value="InterPro"/>
</dbReference>
<dbReference type="InterPro" id="IPR006569">
    <property type="entry name" value="CID_dom"/>
</dbReference>
<sequence length="225" mass="25109">MLASQGIEKEQNSAVSVDELLVDFEKTLIDTLKAPEKNVIGNLTGMVDGYLSRKDSAAICPRICKIIERRLNEVQVNRKLAHLYLMDSIVKNFKTSQYPKLFGANLVQNFANVFRKGDEKMRKKLFELRKTWPEHFSQSVLHSLDLAVREIDPAWPILAPQPPEQQQQQNGSNVVGVARKRCHSPDSPDSTTSQQQQQQHGLGESSSRKRMSVANPQAAASGGGD</sequence>
<protein>
    <submittedName>
        <fullName evidence="4">CID domain-containing protein</fullName>
    </submittedName>
</protein>
<feature type="compositionally biased region" description="Low complexity" evidence="1">
    <location>
        <begin position="185"/>
        <end position="199"/>
    </location>
</feature>
<name>A0A1I8IRT1_9PLAT</name>
<dbReference type="Gene3D" id="1.25.40.90">
    <property type="match status" value="1"/>
</dbReference>
<dbReference type="SMART" id="SM00582">
    <property type="entry name" value="RPR"/>
    <property type="match status" value="1"/>
</dbReference>
<dbReference type="GO" id="GO:0003729">
    <property type="term" value="F:mRNA binding"/>
    <property type="evidence" value="ECO:0007669"/>
    <property type="project" value="InterPro"/>
</dbReference>
<dbReference type="PANTHER" id="PTHR15921:SF3">
    <property type="entry name" value="PRE-MRNA CLEAVAGE COMPLEX 2 PROTEIN PCF11"/>
    <property type="match status" value="1"/>
</dbReference>
<dbReference type="WBParaSite" id="maker-uti_cns_0015275-snap-gene-0.2-mRNA-1">
    <property type="protein sequence ID" value="maker-uti_cns_0015275-snap-gene-0.2-mRNA-1"/>
    <property type="gene ID" value="maker-uti_cns_0015275-snap-gene-0.2"/>
</dbReference>
<accession>A0A1I8IRT1</accession>
<dbReference type="PANTHER" id="PTHR15921">
    <property type="entry name" value="PRE-MRNA CLEAVAGE COMPLEX II"/>
    <property type="match status" value="1"/>
</dbReference>
<evidence type="ECO:0000259" key="2">
    <source>
        <dbReference type="PROSITE" id="PS51391"/>
    </source>
</evidence>
<dbReference type="InterPro" id="IPR045154">
    <property type="entry name" value="PCF11-like"/>
</dbReference>
<evidence type="ECO:0000313" key="3">
    <source>
        <dbReference type="Proteomes" id="UP000095280"/>
    </source>
</evidence>
<dbReference type="InterPro" id="IPR047415">
    <property type="entry name" value="Pcf11_CID"/>
</dbReference>
<dbReference type="Pfam" id="PF04818">
    <property type="entry name" value="CID"/>
    <property type="match status" value="1"/>
</dbReference>
<dbReference type="GO" id="GO:0005849">
    <property type="term" value="C:mRNA cleavage factor complex"/>
    <property type="evidence" value="ECO:0007669"/>
    <property type="project" value="TreeGrafter"/>
</dbReference>
<evidence type="ECO:0000313" key="4">
    <source>
        <dbReference type="WBParaSite" id="maker-uti_cns_0015275-snap-gene-0.2-mRNA-1"/>
    </source>
</evidence>
<evidence type="ECO:0000256" key="1">
    <source>
        <dbReference type="SAM" id="MobiDB-lite"/>
    </source>
</evidence>
<dbReference type="InterPro" id="IPR008942">
    <property type="entry name" value="ENTH_VHS"/>
</dbReference>
<dbReference type="GO" id="GO:0000993">
    <property type="term" value="F:RNA polymerase II complex binding"/>
    <property type="evidence" value="ECO:0007669"/>
    <property type="project" value="InterPro"/>
</dbReference>
<feature type="domain" description="CID" evidence="2">
    <location>
        <begin position="16"/>
        <end position="152"/>
    </location>
</feature>
<organism evidence="3 4">
    <name type="scientific">Macrostomum lignano</name>
    <dbReference type="NCBI Taxonomy" id="282301"/>
    <lineage>
        <taxon>Eukaryota</taxon>
        <taxon>Metazoa</taxon>
        <taxon>Spiralia</taxon>
        <taxon>Lophotrochozoa</taxon>
        <taxon>Platyhelminthes</taxon>
        <taxon>Rhabditophora</taxon>
        <taxon>Macrostomorpha</taxon>
        <taxon>Macrostomida</taxon>
        <taxon>Macrostomidae</taxon>
        <taxon>Macrostomum</taxon>
    </lineage>
</organism>
<proteinExistence type="predicted"/>
<keyword evidence="3" id="KW-1185">Reference proteome</keyword>
<dbReference type="PROSITE" id="PS51391">
    <property type="entry name" value="CID"/>
    <property type="match status" value="1"/>
</dbReference>
<dbReference type="CDD" id="cd16982">
    <property type="entry name" value="CID_Pcf11"/>
    <property type="match status" value="1"/>
</dbReference>
<dbReference type="AlphaFoldDB" id="A0A1I8IRT1"/>
<dbReference type="GO" id="GO:0006369">
    <property type="term" value="P:termination of RNA polymerase II transcription"/>
    <property type="evidence" value="ECO:0007669"/>
    <property type="project" value="InterPro"/>
</dbReference>
<dbReference type="SUPFAM" id="SSF48464">
    <property type="entry name" value="ENTH/VHS domain"/>
    <property type="match status" value="1"/>
</dbReference>
<reference evidence="4" key="1">
    <citation type="submission" date="2016-11" db="UniProtKB">
        <authorList>
            <consortium name="WormBaseParasite"/>
        </authorList>
    </citation>
    <scope>IDENTIFICATION</scope>
</reference>
<dbReference type="GO" id="GO:0005737">
    <property type="term" value="C:cytoplasm"/>
    <property type="evidence" value="ECO:0007669"/>
    <property type="project" value="TreeGrafter"/>
</dbReference>
<feature type="region of interest" description="Disordered" evidence="1">
    <location>
        <begin position="157"/>
        <end position="225"/>
    </location>
</feature>
<dbReference type="Proteomes" id="UP000095280">
    <property type="component" value="Unplaced"/>
</dbReference>